<evidence type="ECO:0000313" key="2">
    <source>
        <dbReference type="Proteomes" id="UP001218218"/>
    </source>
</evidence>
<dbReference type="EMBL" id="JARIHO010000122">
    <property type="protein sequence ID" value="KAJ7302033.1"/>
    <property type="molecule type" value="Genomic_DNA"/>
</dbReference>
<proteinExistence type="predicted"/>
<organism evidence="1 2">
    <name type="scientific">Mycena albidolilacea</name>
    <dbReference type="NCBI Taxonomy" id="1033008"/>
    <lineage>
        <taxon>Eukaryota</taxon>
        <taxon>Fungi</taxon>
        <taxon>Dikarya</taxon>
        <taxon>Basidiomycota</taxon>
        <taxon>Agaricomycotina</taxon>
        <taxon>Agaricomycetes</taxon>
        <taxon>Agaricomycetidae</taxon>
        <taxon>Agaricales</taxon>
        <taxon>Marasmiineae</taxon>
        <taxon>Mycenaceae</taxon>
        <taxon>Mycena</taxon>
    </lineage>
</organism>
<accession>A0AAD6YZD2</accession>
<reference evidence="1" key="1">
    <citation type="submission" date="2023-03" db="EMBL/GenBank/DDBJ databases">
        <title>Massive genome expansion in bonnet fungi (Mycena s.s.) driven by repeated elements and novel gene families across ecological guilds.</title>
        <authorList>
            <consortium name="Lawrence Berkeley National Laboratory"/>
            <person name="Harder C.B."/>
            <person name="Miyauchi S."/>
            <person name="Viragh M."/>
            <person name="Kuo A."/>
            <person name="Thoen E."/>
            <person name="Andreopoulos B."/>
            <person name="Lu D."/>
            <person name="Skrede I."/>
            <person name="Drula E."/>
            <person name="Henrissat B."/>
            <person name="Morin E."/>
            <person name="Kohler A."/>
            <person name="Barry K."/>
            <person name="LaButti K."/>
            <person name="Morin E."/>
            <person name="Salamov A."/>
            <person name="Lipzen A."/>
            <person name="Mereny Z."/>
            <person name="Hegedus B."/>
            <person name="Baldrian P."/>
            <person name="Stursova M."/>
            <person name="Weitz H."/>
            <person name="Taylor A."/>
            <person name="Grigoriev I.V."/>
            <person name="Nagy L.G."/>
            <person name="Martin F."/>
            <person name="Kauserud H."/>
        </authorList>
    </citation>
    <scope>NUCLEOTIDE SEQUENCE</scope>
    <source>
        <strain evidence="1">CBHHK002</strain>
    </source>
</reference>
<gene>
    <name evidence="1" type="ORF">DFH08DRAFT_978260</name>
</gene>
<protein>
    <submittedName>
        <fullName evidence="1">Uncharacterized protein</fullName>
    </submittedName>
</protein>
<comment type="caution">
    <text evidence="1">The sequence shown here is derived from an EMBL/GenBank/DDBJ whole genome shotgun (WGS) entry which is preliminary data.</text>
</comment>
<dbReference type="Proteomes" id="UP001218218">
    <property type="component" value="Unassembled WGS sequence"/>
</dbReference>
<sequence length="255" mass="27805">MSAPKRSAQDCTPFVLFSTPADSVMGTDVFFNAPDGFNFSPPPYQITAADVAPTPGCPLLTVYPTEHGLSTTQTSVQSWPPFYFLTHPAICQLLPSVRVPEIVQHAYELILCSKAQTILLAGLFRLVSAVAWVLPKCVQAGWTAFLPSDKPATSPTWDTYPSVNVGWLFPGTEEFPEDQPLHDCLSIDDHTTLLRIARPSLRVFTSFLTGGCIRESGGPELAVQLLNEAIDPQCNVFELLADDFRAGRLSPEAAH</sequence>
<evidence type="ECO:0000313" key="1">
    <source>
        <dbReference type="EMBL" id="KAJ7302033.1"/>
    </source>
</evidence>
<dbReference type="AlphaFoldDB" id="A0AAD6YZD2"/>
<keyword evidence="2" id="KW-1185">Reference proteome</keyword>
<name>A0AAD6YZD2_9AGAR</name>